<dbReference type="CDD" id="cd00082">
    <property type="entry name" value="HisKA"/>
    <property type="match status" value="1"/>
</dbReference>
<dbReference type="PROSITE" id="PS50109">
    <property type="entry name" value="HIS_KIN"/>
    <property type="match status" value="1"/>
</dbReference>
<dbReference type="SMART" id="SM00388">
    <property type="entry name" value="HisKA"/>
    <property type="match status" value="1"/>
</dbReference>
<dbReference type="CDD" id="cd00075">
    <property type="entry name" value="HATPase"/>
    <property type="match status" value="1"/>
</dbReference>
<dbReference type="InterPro" id="IPR036097">
    <property type="entry name" value="HisK_dim/P_sf"/>
</dbReference>
<name>H5UQR6_9MICO</name>
<dbReference type="GO" id="GO:0005886">
    <property type="term" value="C:plasma membrane"/>
    <property type="evidence" value="ECO:0007669"/>
    <property type="project" value="UniProtKB-SubCell"/>
</dbReference>
<dbReference type="SMART" id="SM00387">
    <property type="entry name" value="HATPase_c"/>
    <property type="match status" value="1"/>
</dbReference>
<keyword evidence="10" id="KW-1185">Reference proteome</keyword>
<dbReference type="InterPro" id="IPR003594">
    <property type="entry name" value="HATPase_dom"/>
</dbReference>
<dbReference type="GO" id="GO:0000155">
    <property type="term" value="F:phosphorelay sensor kinase activity"/>
    <property type="evidence" value="ECO:0007669"/>
    <property type="project" value="InterPro"/>
</dbReference>
<dbReference type="eggNOG" id="COG2205">
    <property type="taxonomic scope" value="Bacteria"/>
</dbReference>
<dbReference type="Pfam" id="PF00512">
    <property type="entry name" value="HisKA"/>
    <property type="match status" value="1"/>
</dbReference>
<evidence type="ECO:0000256" key="7">
    <source>
        <dbReference type="ARBA" id="ARBA00023012"/>
    </source>
</evidence>
<dbReference type="RefSeq" id="WP_009481972.1">
    <property type="nucleotide sequence ID" value="NZ_BAFE01000037.1"/>
</dbReference>
<dbReference type="AlphaFoldDB" id="H5UQR6"/>
<evidence type="ECO:0000256" key="5">
    <source>
        <dbReference type="ARBA" id="ARBA00022679"/>
    </source>
</evidence>
<dbReference type="SUPFAM" id="SSF47384">
    <property type="entry name" value="Homodimeric domain of signal transducing histidine kinase"/>
    <property type="match status" value="1"/>
</dbReference>
<reference evidence="9 10" key="1">
    <citation type="submission" date="2012-02" db="EMBL/GenBank/DDBJ databases">
        <title>Whole genome shotgun sequence of Mobilicoccus pelagius NBRC 104925.</title>
        <authorList>
            <person name="Yoshida Y."/>
            <person name="Hosoyama A."/>
            <person name="Tsuchikane K."/>
            <person name="Katsumata H."/>
            <person name="Yamazaki S."/>
            <person name="Fujita N."/>
        </authorList>
    </citation>
    <scope>NUCLEOTIDE SEQUENCE [LARGE SCALE GENOMIC DNA]</scope>
    <source>
        <strain evidence="9 10">NBRC 104925</strain>
    </source>
</reference>
<dbReference type="PANTHER" id="PTHR43711:SF31">
    <property type="entry name" value="HISTIDINE KINASE"/>
    <property type="match status" value="1"/>
</dbReference>
<keyword evidence="4" id="KW-0597">Phosphoprotein</keyword>
<comment type="subcellular location">
    <subcellularLocation>
        <location evidence="2">Cell membrane</location>
    </subcellularLocation>
</comment>
<evidence type="ECO:0000256" key="4">
    <source>
        <dbReference type="ARBA" id="ARBA00022553"/>
    </source>
</evidence>
<dbReference type="PANTHER" id="PTHR43711">
    <property type="entry name" value="TWO-COMPONENT HISTIDINE KINASE"/>
    <property type="match status" value="1"/>
</dbReference>
<evidence type="ECO:0000256" key="1">
    <source>
        <dbReference type="ARBA" id="ARBA00000085"/>
    </source>
</evidence>
<dbReference type="SUPFAM" id="SSF55874">
    <property type="entry name" value="ATPase domain of HSP90 chaperone/DNA topoisomerase II/histidine kinase"/>
    <property type="match status" value="1"/>
</dbReference>
<dbReference type="InterPro" id="IPR003661">
    <property type="entry name" value="HisK_dim/P_dom"/>
</dbReference>
<keyword evidence="7" id="KW-0902">Two-component regulatory system</keyword>
<dbReference type="InterPro" id="IPR005467">
    <property type="entry name" value="His_kinase_dom"/>
</dbReference>
<dbReference type="EMBL" id="BAFE01000037">
    <property type="protein sequence ID" value="GAB48074.1"/>
    <property type="molecule type" value="Genomic_DNA"/>
</dbReference>
<dbReference type="Pfam" id="PF02518">
    <property type="entry name" value="HATPase_c"/>
    <property type="match status" value="1"/>
</dbReference>
<keyword evidence="5" id="KW-0808">Transferase</keyword>
<dbReference type="OrthoDB" id="9757990at2"/>
<keyword evidence="6 9" id="KW-0418">Kinase</keyword>
<dbReference type="InterPro" id="IPR050736">
    <property type="entry name" value="Sensor_HK_Regulatory"/>
</dbReference>
<dbReference type="Gene3D" id="1.10.287.130">
    <property type="match status" value="1"/>
</dbReference>
<gene>
    <name evidence="9" type="ORF">MOPEL_041_00170</name>
</gene>
<organism evidence="9 10">
    <name type="scientific">Mobilicoccus pelagius NBRC 104925</name>
    <dbReference type="NCBI Taxonomy" id="1089455"/>
    <lineage>
        <taxon>Bacteria</taxon>
        <taxon>Bacillati</taxon>
        <taxon>Actinomycetota</taxon>
        <taxon>Actinomycetes</taxon>
        <taxon>Micrococcales</taxon>
        <taxon>Dermatophilaceae</taxon>
        <taxon>Mobilicoccus</taxon>
    </lineage>
</organism>
<dbReference type="InterPro" id="IPR036890">
    <property type="entry name" value="HATPase_C_sf"/>
</dbReference>
<dbReference type="Gene3D" id="3.30.565.10">
    <property type="entry name" value="Histidine kinase-like ATPase, C-terminal domain"/>
    <property type="match status" value="1"/>
</dbReference>
<evidence type="ECO:0000259" key="8">
    <source>
        <dbReference type="PROSITE" id="PS50109"/>
    </source>
</evidence>
<evidence type="ECO:0000313" key="10">
    <source>
        <dbReference type="Proteomes" id="UP000004367"/>
    </source>
</evidence>
<dbReference type="STRING" id="1089455.MOPEL_041_00170"/>
<evidence type="ECO:0000313" key="9">
    <source>
        <dbReference type="EMBL" id="GAB48074.1"/>
    </source>
</evidence>
<feature type="domain" description="Histidine kinase" evidence="8">
    <location>
        <begin position="49"/>
        <end position="260"/>
    </location>
</feature>
<evidence type="ECO:0000256" key="2">
    <source>
        <dbReference type="ARBA" id="ARBA00004236"/>
    </source>
</evidence>
<evidence type="ECO:0000256" key="3">
    <source>
        <dbReference type="ARBA" id="ARBA00012438"/>
    </source>
</evidence>
<accession>H5UQR6</accession>
<sequence length="264" mass="28140">MMWLVVALAVMLVATSSALVRERRAASALRVENGRWRTAARQRADRVAVLGHEIRTPLSLVIGGAEMLVDGTAGELTPEAQELSRTIAHHSGRMVTLADDLLVDARIDAGLFTMHVTNVDVRRLALAVVRDTRRLTSMPIRFESRGAPPRVPADAGLVRQVLVNLVNNAVRHAGPDSDITVSVRRMESSVLLSVRDAGAGMDPETKRALLDGEGEVPTETGHGLGLLISRRIAELHGGRLVVDTVSGRGTTITLVLPGGGADDG</sequence>
<proteinExistence type="predicted"/>
<comment type="catalytic activity">
    <reaction evidence="1">
        <text>ATP + protein L-histidine = ADP + protein N-phospho-L-histidine.</text>
        <dbReference type="EC" id="2.7.13.3"/>
    </reaction>
</comment>
<dbReference type="InterPro" id="IPR004358">
    <property type="entry name" value="Sig_transdc_His_kin-like_C"/>
</dbReference>
<dbReference type="Proteomes" id="UP000004367">
    <property type="component" value="Unassembled WGS sequence"/>
</dbReference>
<protein>
    <recommendedName>
        <fullName evidence="3">histidine kinase</fullName>
        <ecNumber evidence="3">2.7.13.3</ecNumber>
    </recommendedName>
</protein>
<dbReference type="EC" id="2.7.13.3" evidence="3"/>
<evidence type="ECO:0000256" key="6">
    <source>
        <dbReference type="ARBA" id="ARBA00022777"/>
    </source>
</evidence>
<comment type="caution">
    <text evidence="9">The sequence shown here is derived from an EMBL/GenBank/DDBJ whole genome shotgun (WGS) entry which is preliminary data.</text>
</comment>
<dbReference type="PRINTS" id="PR00344">
    <property type="entry name" value="BCTRLSENSOR"/>
</dbReference>